<dbReference type="Proteomes" id="UP000614216">
    <property type="component" value="Unassembled WGS sequence"/>
</dbReference>
<evidence type="ECO:0008006" key="3">
    <source>
        <dbReference type="Google" id="ProtNLM"/>
    </source>
</evidence>
<comment type="caution">
    <text evidence="1">The sequence shown here is derived from an EMBL/GenBank/DDBJ whole genome shotgun (WGS) entry which is preliminary data.</text>
</comment>
<protein>
    <recommendedName>
        <fullName evidence="3">Outer membrane protein beta-barrel domain-containing protein</fullName>
    </recommendedName>
</protein>
<reference evidence="1" key="1">
    <citation type="submission" date="2021-01" db="EMBL/GenBank/DDBJ databases">
        <title>Fulvivirga kasyanovii gen. nov., sp nov., a novel member of the phylum Bacteroidetes isolated from seawater in a mussel farm.</title>
        <authorList>
            <person name="Zhao L.-H."/>
            <person name="Wang Z.-J."/>
        </authorList>
    </citation>
    <scope>NUCLEOTIDE SEQUENCE</scope>
    <source>
        <strain evidence="1">29W222</strain>
    </source>
</reference>
<evidence type="ECO:0000313" key="1">
    <source>
        <dbReference type="EMBL" id="MBL6448162.1"/>
    </source>
</evidence>
<dbReference type="RefSeq" id="WP_202857692.1">
    <property type="nucleotide sequence ID" value="NZ_JAEUGD010000058.1"/>
</dbReference>
<dbReference type="AlphaFoldDB" id="A0A937G022"/>
<sequence>MRFLIIPILFCCSCASVYIPNSRNMPIIDHGGEVIASVKGGSTGFEGQLAFSPVDRFGIITDGLYKNSSTSETDDDYQKHEYLGIGAGYYEPISDWGVFELYGGYGKGEGSAQDEYIFFTSNTEYATGKYKRYFVQPGFALKKENIELGFCYRIARVEFYEFEDNNIQGIEISNTIMEPAVVFRAGGKNIKMDSQLGFNIPMYETEFEFPIFTISVGVMLRLDFGRKAVSKSSGDMKSPENFPQP</sequence>
<accession>A0A937G022</accession>
<organism evidence="1 2">
    <name type="scientific">Fulvivirga marina</name>
    <dbReference type="NCBI Taxonomy" id="2494733"/>
    <lineage>
        <taxon>Bacteria</taxon>
        <taxon>Pseudomonadati</taxon>
        <taxon>Bacteroidota</taxon>
        <taxon>Cytophagia</taxon>
        <taxon>Cytophagales</taxon>
        <taxon>Fulvivirgaceae</taxon>
        <taxon>Fulvivirga</taxon>
    </lineage>
</organism>
<name>A0A937G022_9BACT</name>
<keyword evidence="2" id="KW-1185">Reference proteome</keyword>
<evidence type="ECO:0000313" key="2">
    <source>
        <dbReference type="Proteomes" id="UP000614216"/>
    </source>
</evidence>
<dbReference type="EMBL" id="JAEUGD010000058">
    <property type="protein sequence ID" value="MBL6448162.1"/>
    <property type="molecule type" value="Genomic_DNA"/>
</dbReference>
<proteinExistence type="predicted"/>
<gene>
    <name evidence="1" type="ORF">JMN32_17720</name>
</gene>